<feature type="domain" description="Polysaccharide pyruvyl transferase" evidence="1">
    <location>
        <begin position="136"/>
        <end position="310"/>
    </location>
</feature>
<evidence type="ECO:0000313" key="2">
    <source>
        <dbReference type="EMBL" id="MEO1767931.1"/>
    </source>
</evidence>
<dbReference type="GO" id="GO:0016740">
    <property type="term" value="F:transferase activity"/>
    <property type="evidence" value="ECO:0007669"/>
    <property type="project" value="UniProtKB-KW"/>
</dbReference>
<dbReference type="Pfam" id="PF04230">
    <property type="entry name" value="PS_pyruv_trans"/>
    <property type="match status" value="1"/>
</dbReference>
<sequence length="386" mass="41287">MAPSLPLVLFGACDRHNLGDLLFPHVIAALFPTPPLAVAGLVARDLRRYGGHLVEPLSQLTTRIHEPYVLIHVGGEILTCSVEEAALMLVTPAEPATALEPRLPGPAPYVIDHERAGRQARIVHFGVGGCELDAAPAALRRAVLAALGEAEWLAVRDRHTAHVLRRHGLDCALVPDAAVLTRELFGPRIASRAARGELAAVRQSFPEGWLAVQFSLDFADEASLAALAAACDHLAGRSGLPLVLFRAGAAPLHDDLGLYSAVLKRLAPGTRTRLFHSLDIWDICALIAESRGFLGSSLHGRLLALIYGLPRASLGLTPRRPRKLRAFVESWEVPGMPGVLPPQEAAVALASALDQPQAASLAQATRLAARCRAALEDWISRLLARV</sequence>
<keyword evidence="3" id="KW-1185">Reference proteome</keyword>
<dbReference type="EMBL" id="JBAJEX010000013">
    <property type="protein sequence ID" value="MEO1767931.1"/>
    <property type="molecule type" value="Genomic_DNA"/>
</dbReference>
<proteinExistence type="predicted"/>
<protein>
    <submittedName>
        <fullName evidence="2">Polysaccharide pyruvyl transferase family protein</fullName>
    </submittedName>
</protein>
<keyword evidence="2" id="KW-0808">Transferase</keyword>
<evidence type="ECO:0000259" key="1">
    <source>
        <dbReference type="Pfam" id="PF04230"/>
    </source>
</evidence>
<reference evidence="2 3" key="1">
    <citation type="submission" date="2024-02" db="EMBL/GenBank/DDBJ databases">
        <title>New thermophilic sulfur-oxidizing bacteria from a hot springs of the Uzon caldera (Kamchatka, Russia).</title>
        <authorList>
            <person name="Dukat A.M."/>
            <person name="Elcheninov A.G."/>
            <person name="Frolov E.N."/>
        </authorList>
    </citation>
    <scope>NUCLEOTIDE SEQUENCE [LARGE SCALE GENOMIC DNA]</scope>
    <source>
        <strain evidence="2 3">AK1</strain>
    </source>
</reference>
<dbReference type="Proteomes" id="UP001482231">
    <property type="component" value="Unassembled WGS sequence"/>
</dbReference>
<accession>A0ABV0EH01</accession>
<comment type="caution">
    <text evidence="2">The sequence shown here is derived from an EMBL/GenBank/DDBJ whole genome shotgun (WGS) entry which is preliminary data.</text>
</comment>
<organism evidence="2 3">
    <name type="scientific">Thiobacter aerophilum</name>
    <dbReference type="NCBI Taxonomy" id="3121275"/>
    <lineage>
        <taxon>Bacteria</taxon>
        <taxon>Pseudomonadati</taxon>
        <taxon>Pseudomonadota</taxon>
        <taxon>Betaproteobacteria</taxon>
        <taxon>Burkholderiales</taxon>
        <taxon>Thiobacteraceae</taxon>
        <taxon>Thiobacter</taxon>
    </lineage>
</organism>
<dbReference type="RefSeq" id="WP_347309042.1">
    <property type="nucleotide sequence ID" value="NZ_JBAJEX010000013.1"/>
</dbReference>
<dbReference type="InterPro" id="IPR007345">
    <property type="entry name" value="Polysacch_pyruvyl_Trfase"/>
</dbReference>
<name>A0ABV0EH01_9BURK</name>
<evidence type="ECO:0000313" key="3">
    <source>
        <dbReference type="Proteomes" id="UP001482231"/>
    </source>
</evidence>
<gene>
    <name evidence="2" type="ORF">V6E02_11990</name>
</gene>